<dbReference type="GO" id="GO:0005774">
    <property type="term" value="C:vacuolar membrane"/>
    <property type="evidence" value="ECO:0007669"/>
    <property type="project" value="UniProtKB-SubCell"/>
</dbReference>
<dbReference type="OrthoDB" id="416555at2759"/>
<feature type="transmembrane region" description="Helical" evidence="11">
    <location>
        <begin position="209"/>
        <end position="230"/>
    </location>
</feature>
<dbReference type="RefSeq" id="XP_008816792.1">
    <property type="nucleotide sequence ID" value="XM_008818570.1"/>
</dbReference>
<dbReference type="VEuPathDB" id="PlasmoDB:C922_02972"/>
<feature type="transmembrane region" description="Helical" evidence="11">
    <location>
        <begin position="151"/>
        <end position="173"/>
    </location>
</feature>
<evidence type="ECO:0000256" key="5">
    <source>
        <dbReference type="ARBA" id="ARBA00022692"/>
    </source>
</evidence>
<feature type="transmembrane region" description="Helical" evidence="11">
    <location>
        <begin position="118"/>
        <end position="139"/>
    </location>
</feature>
<dbReference type="AlphaFoldDB" id="W7AMX8"/>
<feature type="transmembrane region" description="Helical" evidence="11">
    <location>
        <begin position="370"/>
        <end position="389"/>
    </location>
</feature>
<feature type="region of interest" description="Disordered" evidence="10">
    <location>
        <begin position="1"/>
        <end position="58"/>
    </location>
</feature>
<dbReference type="InterPro" id="IPR013936">
    <property type="entry name" value="CRT-like"/>
</dbReference>
<accession>W7AMX8</accession>
<evidence type="ECO:0000256" key="4">
    <source>
        <dbReference type="ARBA" id="ARBA00022554"/>
    </source>
</evidence>
<dbReference type="PANTHER" id="PTHR31326">
    <property type="entry name" value="PROTEIN CLT2, CHLOROPLASTIC"/>
    <property type="match status" value="1"/>
</dbReference>
<name>W7AMX8_9APIC</name>
<evidence type="ECO:0000256" key="7">
    <source>
        <dbReference type="ARBA" id="ARBA00022989"/>
    </source>
</evidence>
<evidence type="ECO:0000256" key="6">
    <source>
        <dbReference type="ARBA" id="ARBA00022970"/>
    </source>
</evidence>
<keyword evidence="3" id="KW-0813">Transport</keyword>
<dbReference type="GeneID" id="20038246"/>
<keyword evidence="7 11" id="KW-1133">Transmembrane helix</keyword>
<dbReference type="GO" id="GO:0042910">
    <property type="term" value="F:xenobiotic transmembrane transporter activity"/>
    <property type="evidence" value="ECO:0007669"/>
    <property type="project" value="InterPro"/>
</dbReference>
<sequence length="452" mass="51759">MRILKKKNKEDSQITPDERYRELGSHEQNESKAGDLRKDASDQRIGGRDSQECASEETNEIQGDIPIGRKILNFLKLVYHEIRENISIYLLSILYLCVCVMNKIFAKRTLKKMGNYSFVTSETHNGICLIIFYALYFMFGRRAMSAKERHCNFGVQFFLISMLDACSVIIAFIGLTRTTGNIQSFVMQLSIPINMFFCFLILRYRYHLFNYVGAFIIVVTIAIVEFLLSFETQEENSIVFNLVLIASLIPLSFSNMTREIVFKKYKINILRLNAIVSFFQIFTSCLMLPMYTLPFLKQINLPFSEIGTNIKNGFRCLFLGQNTIVENCGMGMAKMCDDCDGAWKTFIAYSFFNICDNLITSFIIDKFSTMTYTIVSCIQGPAIAIAYYFKFLAGDAVMQPRVLDFVTLFGYLFGSIIYRIGNIILESKAGNIFPCDGEVTPRMVLELLTNYT</sequence>
<keyword evidence="9" id="KW-1015">Disulfide bond</keyword>
<keyword evidence="8 11" id="KW-0472">Membrane</keyword>
<evidence type="ECO:0000256" key="8">
    <source>
        <dbReference type="ARBA" id="ARBA00023136"/>
    </source>
</evidence>
<evidence type="ECO:0000313" key="12">
    <source>
        <dbReference type="EMBL" id="EUD66651.1"/>
    </source>
</evidence>
<dbReference type="PIRSF" id="PIRSF037671">
    <property type="entry name" value="Transprt_Chloroquine_res"/>
    <property type="match status" value="1"/>
</dbReference>
<feature type="transmembrane region" description="Helical" evidence="11">
    <location>
        <begin position="401"/>
        <end position="421"/>
    </location>
</feature>
<reference evidence="12 13" key="1">
    <citation type="submission" date="2013-02" db="EMBL/GenBank/DDBJ databases">
        <title>The Genome Sequence of Plasmodium inui San Antonio 1.</title>
        <authorList>
            <consortium name="The Broad Institute Genome Sequencing Platform"/>
            <consortium name="The Broad Institute Genome Sequencing Center for Infectious Disease"/>
            <person name="Neafsey D."/>
            <person name="Cheeseman I."/>
            <person name="Volkman S."/>
            <person name="Adams J."/>
            <person name="Walker B."/>
            <person name="Young S.K."/>
            <person name="Zeng Q."/>
            <person name="Gargeya S."/>
            <person name="Fitzgerald M."/>
            <person name="Haas B."/>
            <person name="Abouelleil A."/>
            <person name="Alvarado L."/>
            <person name="Arachchi H.M."/>
            <person name="Berlin A.M."/>
            <person name="Chapman S.B."/>
            <person name="Dewar J."/>
            <person name="Goldberg J."/>
            <person name="Griggs A."/>
            <person name="Gujja S."/>
            <person name="Hansen M."/>
            <person name="Howarth C."/>
            <person name="Imamovic A."/>
            <person name="Larimer J."/>
            <person name="McCowan C."/>
            <person name="Murphy C."/>
            <person name="Neiman D."/>
            <person name="Pearson M."/>
            <person name="Priest M."/>
            <person name="Roberts A."/>
            <person name="Saif S."/>
            <person name="Shea T."/>
            <person name="Sisk P."/>
            <person name="Sykes S."/>
            <person name="Wortman J."/>
            <person name="Nusbaum C."/>
            <person name="Birren B."/>
        </authorList>
    </citation>
    <scope>NUCLEOTIDE SEQUENCE [LARGE SCALE GENOMIC DNA]</scope>
    <source>
        <strain evidence="12 13">San Antonio 1</strain>
    </source>
</reference>
<proteinExistence type="inferred from homology"/>
<evidence type="ECO:0000256" key="11">
    <source>
        <dbReference type="SAM" id="Phobius"/>
    </source>
</evidence>
<comment type="subcellular location">
    <subcellularLocation>
        <location evidence="1">Vacuole membrane</location>
        <topology evidence="1">Multi-pass membrane protein</topology>
    </subcellularLocation>
</comment>
<evidence type="ECO:0000256" key="3">
    <source>
        <dbReference type="ARBA" id="ARBA00022448"/>
    </source>
</evidence>
<gene>
    <name evidence="12" type="ORF">C922_02972</name>
</gene>
<organism evidence="12 13">
    <name type="scientific">Plasmodium inui San Antonio 1</name>
    <dbReference type="NCBI Taxonomy" id="1237626"/>
    <lineage>
        <taxon>Eukaryota</taxon>
        <taxon>Sar</taxon>
        <taxon>Alveolata</taxon>
        <taxon>Apicomplexa</taxon>
        <taxon>Aconoidasida</taxon>
        <taxon>Haemosporida</taxon>
        <taxon>Plasmodiidae</taxon>
        <taxon>Plasmodium</taxon>
        <taxon>Plasmodium (Plasmodium)</taxon>
    </lineage>
</organism>
<evidence type="ECO:0000256" key="9">
    <source>
        <dbReference type="ARBA" id="ARBA00023157"/>
    </source>
</evidence>
<feature type="transmembrane region" description="Helical" evidence="11">
    <location>
        <begin position="269"/>
        <end position="291"/>
    </location>
</feature>
<feature type="compositionally biased region" description="Basic and acidic residues" evidence="10">
    <location>
        <begin position="8"/>
        <end position="51"/>
    </location>
</feature>
<evidence type="ECO:0000313" key="13">
    <source>
        <dbReference type="Proteomes" id="UP000030640"/>
    </source>
</evidence>
<dbReference type="InterPro" id="IPR017258">
    <property type="entry name" value="Transprt_Chloroquine"/>
</dbReference>
<feature type="transmembrane region" description="Helical" evidence="11">
    <location>
        <begin position="236"/>
        <end position="257"/>
    </location>
</feature>
<dbReference type="PANTHER" id="PTHR31326:SF1">
    <property type="entry name" value="PROTEIN CLT2, CHLOROPLASTIC"/>
    <property type="match status" value="1"/>
</dbReference>
<evidence type="ECO:0000256" key="10">
    <source>
        <dbReference type="SAM" id="MobiDB-lite"/>
    </source>
</evidence>
<evidence type="ECO:0000256" key="2">
    <source>
        <dbReference type="ARBA" id="ARBA00006690"/>
    </source>
</evidence>
<dbReference type="EMBL" id="KI965470">
    <property type="protein sequence ID" value="EUD66651.1"/>
    <property type="molecule type" value="Genomic_DNA"/>
</dbReference>
<keyword evidence="6" id="KW-0029">Amino-acid transport</keyword>
<keyword evidence="5 11" id="KW-0812">Transmembrane</keyword>
<keyword evidence="13" id="KW-1185">Reference proteome</keyword>
<dbReference type="GO" id="GO:0006865">
    <property type="term" value="P:amino acid transport"/>
    <property type="evidence" value="ECO:0007669"/>
    <property type="project" value="UniProtKB-KW"/>
</dbReference>
<dbReference type="Pfam" id="PF08627">
    <property type="entry name" value="CRT-like"/>
    <property type="match status" value="1"/>
</dbReference>
<dbReference type="Proteomes" id="UP000030640">
    <property type="component" value="Unassembled WGS sequence"/>
</dbReference>
<comment type="similarity">
    <text evidence="2">Belongs to the CRT-like transporter family.</text>
</comment>
<keyword evidence="4" id="KW-0926">Vacuole</keyword>
<feature type="transmembrane region" description="Helical" evidence="11">
    <location>
        <begin position="86"/>
        <end position="106"/>
    </location>
</feature>
<feature type="transmembrane region" description="Helical" evidence="11">
    <location>
        <begin position="185"/>
        <end position="202"/>
    </location>
</feature>
<evidence type="ECO:0000256" key="1">
    <source>
        <dbReference type="ARBA" id="ARBA00004128"/>
    </source>
</evidence>
<protein>
    <submittedName>
        <fullName evidence="12">Chloroquine resistance transporter</fullName>
    </submittedName>
</protein>